<gene>
    <name evidence="5" type="primary">LOC113727530</name>
</gene>
<name>A0ABM4WMH4_COFAR</name>
<feature type="domain" description="Ternary complex factor MIP1 leucine-zipper" evidence="3">
    <location>
        <begin position="24"/>
        <end position="108"/>
    </location>
</feature>
<evidence type="ECO:0000313" key="4">
    <source>
        <dbReference type="Proteomes" id="UP001652660"/>
    </source>
</evidence>
<dbReference type="InterPro" id="IPR025757">
    <property type="entry name" value="MIP1_Leuzipper"/>
</dbReference>
<reference evidence="5" key="2">
    <citation type="submission" date="2025-08" db="UniProtKB">
        <authorList>
            <consortium name="RefSeq"/>
        </authorList>
    </citation>
    <scope>IDENTIFICATION</scope>
    <source>
        <tissue evidence="5">Leaves</tissue>
    </source>
</reference>
<feature type="domain" description="DUF547" evidence="2">
    <location>
        <begin position="387"/>
        <end position="524"/>
    </location>
</feature>
<feature type="compositionally biased region" description="Basic and acidic residues" evidence="1">
    <location>
        <begin position="135"/>
        <end position="145"/>
    </location>
</feature>
<dbReference type="InterPro" id="IPR006869">
    <property type="entry name" value="DUF547"/>
</dbReference>
<organism evidence="4 5">
    <name type="scientific">Coffea arabica</name>
    <name type="common">Arabian coffee</name>
    <dbReference type="NCBI Taxonomy" id="13443"/>
    <lineage>
        <taxon>Eukaryota</taxon>
        <taxon>Viridiplantae</taxon>
        <taxon>Streptophyta</taxon>
        <taxon>Embryophyta</taxon>
        <taxon>Tracheophyta</taxon>
        <taxon>Spermatophyta</taxon>
        <taxon>Magnoliopsida</taxon>
        <taxon>eudicotyledons</taxon>
        <taxon>Gunneridae</taxon>
        <taxon>Pentapetalae</taxon>
        <taxon>asterids</taxon>
        <taxon>lamiids</taxon>
        <taxon>Gentianales</taxon>
        <taxon>Rubiaceae</taxon>
        <taxon>Ixoroideae</taxon>
        <taxon>Gardenieae complex</taxon>
        <taxon>Bertiereae - Coffeeae clade</taxon>
        <taxon>Coffeeae</taxon>
        <taxon>Coffea</taxon>
    </lineage>
</organism>
<feature type="compositionally biased region" description="Basic and acidic residues" evidence="1">
    <location>
        <begin position="192"/>
        <end position="206"/>
    </location>
</feature>
<sequence length="605" mass="68710">MATEADLQLHLPTQRKKKHSGQLKKEELEREVWVRFQVDVLRKMLDHEEKVHEFLERAQHRQDGTSSSSLGIPNFLPPKMKELLAELAMVENEITRLESQISQLQAEVKLEKEATAESKSKQLRQPPPSQNMNPDLDHFPSHPEEGNKELLKEKVSFETKALHFISKAIKGDYNLSDFSISDKALKSRILSDQKENQFQEQSDAHRNKGGKRSGMLIPASPMREPRQPTPRRDRRLETSSDPPSKIPSAPQDAEEESINKWAPNKLSENIVKCLHFIFVRLLRTSRTMELEKSGPISRSTNFSLSFRAEPSLNSKASLLLQKDSRQQDPYGIFDLEESITRDIGPYKNLVRFTANSIDPKCISNSSSIALFQKLKLLMNNLQKVDLKHMNYQQKLAFWINMYNASIMHAFLQYGVPSNSSPEKLLSLLNKAKLNIGGTAVTARTIEQSILRKPESSLIKEVPGQADKKDNTNLESKVRERYGLEPADPNVTFALCCGTRSSPAVKIYTAEGVMAELEKSKLEYLQASIIVTGTKRIAIPEHLLRHMHDFAQDVESLIEWVCHQLPTSGSLRKSMVDCFRGIPVGKASTIIDKIPYDFEFQYLLAI</sequence>
<evidence type="ECO:0000313" key="5">
    <source>
        <dbReference type="RefSeq" id="XP_071932972.1"/>
    </source>
</evidence>
<dbReference type="PANTHER" id="PTHR46248:SF6">
    <property type="entry name" value="OS03G0859900 PROTEIN"/>
    <property type="match status" value="1"/>
</dbReference>
<feature type="compositionally biased region" description="Basic residues" evidence="1">
    <location>
        <begin position="13"/>
        <end position="22"/>
    </location>
</feature>
<feature type="region of interest" description="Disordered" evidence="1">
    <location>
        <begin position="112"/>
        <end position="145"/>
    </location>
</feature>
<evidence type="ECO:0000256" key="1">
    <source>
        <dbReference type="SAM" id="MobiDB-lite"/>
    </source>
</evidence>
<dbReference type="Pfam" id="PF14389">
    <property type="entry name" value="Lzipper-MIP1"/>
    <property type="match status" value="1"/>
</dbReference>
<evidence type="ECO:0000259" key="2">
    <source>
        <dbReference type="Pfam" id="PF04784"/>
    </source>
</evidence>
<feature type="region of interest" description="Disordered" evidence="1">
    <location>
        <begin position="192"/>
        <end position="257"/>
    </location>
</feature>
<keyword evidence="4" id="KW-1185">Reference proteome</keyword>
<proteinExistence type="predicted"/>
<accession>A0ABM4WMH4</accession>
<protein>
    <submittedName>
        <fullName evidence="5">Uncharacterized protein isoform X1</fullName>
    </submittedName>
</protein>
<dbReference type="PANTHER" id="PTHR46248">
    <property type="entry name" value="EXPRESSED PROTEIN"/>
    <property type="match status" value="1"/>
</dbReference>
<reference evidence="4" key="1">
    <citation type="journal article" date="2025" name="Foods">
        <title>Unveiling the Microbial Signatures of Arabica Coffee Cherries: Insights into Ripeness Specific Diversity, Functional Traits, and Implications for Quality and Safety.</title>
        <authorList>
            <consortium name="RefSeq"/>
            <person name="Tenea G.N."/>
            <person name="Cifuentes V."/>
            <person name="Reyes P."/>
            <person name="Cevallos-Vallejos M."/>
        </authorList>
    </citation>
    <scope>NUCLEOTIDE SEQUENCE [LARGE SCALE GENOMIC DNA]</scope>
</reference>
<feature type="compositionally biased region" description="Basic and acidic residues" evidence="1">
    <location>
        <begin position="223"/>
        <end position="238"/>
    </location>
</feature>
<dbReference type="Pfam" id="PF04784">
    <property type="entry name" value="DUF547"/>
    <property type="match status" value="1"/>
</dbReference>
<dbReference type="GeneID" id="113727530"/>
<dbReference type="Proteomes" id="UP001652660">
    <property type="component" value="Chromosome 1c"/>
</dbReference>
<feature type="region of interest" description="Disordered" evidence="1">
    <location>
        <begin position="1"/>
        <end position="23"/>
    </location>
</feature>
<evidence type="ECO:0000259" key="3">
    <source>
        <dbReference type="Pfam" id="PF14389"/>
    </source>
</evidence>
<dbReference type="RefSeq" id="XP_071932972.1">
    <property type="nucleotide sequence ID" value="XM_072076871.1"/>
</dbReference>